<evidence type="ECO:0000256" key="2">
    <source>
        <dbReference type="SAM" id="MobiDB-lite"/>
    </source>
</evidence>
<keyword evidence="4" id="KW-1185">Reference proteome</keyword>
<feature type="region of interest" description="Disordered" evidence="2">
    <location>
        <begin position="160"/>
        <end position="179"/>
    </location>
</feature>
<evidence type="ECO:0000313" key="3">
    <source>
        <dbReference type="EMBL" id="OHT12292.1"/>
    </source>
</evidence>
<dbReference type="VEuPathDB" id="TrichDB:TRFO_17989"/>
<dbReference type="AlphaFoldDB" id="A0A1J4KR66"/>
<dbReference type="RefSeq" id="XP_068365428.1">
    <property type="nucleotide sequence ID" value="XM_068499909.1"/>
</dbReference>
<accession>A0A1J4KR66</accession>
<sequence>MLKAKNIYEEKAKQFELVNARLQLNEIEGNYRNHEKTQMNEEEEIDEEDIIGKLSDQFNENEMIFSDQNSIHGFNFPINNENTISMFTEMAGSTSISDCICFEIGDSSEHANIEVQKECDDLNMINELIYQNNQYLKLAASWKKQCQAIMMKMEEMKKGNYNEKNKEKMNTPLDKKLNL</sequence>
<dbReference type="Proteomes" id="UP000179807">
    <property type="component" value="Unassembled WGS sequence"/>
</dbReference>
<evidence type="ECO:0000256" key="1">
    <source>
        <dbReference type="SAM" id="Coils"/>
    </source>
</evidence>
<protein>
    <submittedName>
        <fullName evidence="3">Uncharacterized protein</fullName>
    </submittedName>
</protein>
<comment type="caution">
    <text evidence="3">The sequence shown here is derived from an EMBL/GenBank/DDBJ whole genome shotgun (WGS) entry which is preliminary data.</text>
</comment>
<organism evidence="3 4">
    <name type="scientific">Tritrichomonas foetus</name>
    <dbReference type="NCBI Taxonomy" id="1144522"/>
    <lineage>
        <taxon>Eukaryota</taxon>
        <taxon>Metamonada</taxon>
        <taxon>Parabasalia</taxon>
        <taxon>Tritrichomonadida</taxon>
        <taxon>Tritrichomonadidae</taxon>
        <taxon>Tritrichomonas</taxon>
    </lineage>
</organism>
<reference evidence="3" key="1">
    <citation type="submission" date="2016-10" db="EMBL/GenBank/DDBJ databases">
        <authorList>
            <person name="Benchimol M."/>
            <person name="Almeida L.G."/>
            <person name="Vasconcelos A.T."/>
            <person name="Perreira-Neves A."/>
            <person name="Rosa I.A."/>
            <person name="Tasca T."/>
            <person name="Bogo M.R."/>
            <person name="de Souza W."/>
        </authorList>
    </citation>
    <scope>NUCLEOTIDE SEQUENCE [LARGE SCALE GENOMIC DNA]</scope>
    <source>
        <strain evidence="3">K</strain>
    </source>
</reference>
<gene>
    <name evidence="3" type="ORF">TRFO_17989</name>
</gene>
<feature type="coiled-coil region" evidence="1">
    <location>
        <begin position="5"/>
        <end position="44"/>
    </location>
</feature>
<dbReference type="GeneID" id="94834613"/>
<proteinExistence type="predicted"/>
<name>A0A1J4KR66_9EUKA</name>
<evidence type="ECO:0000313" key="4">
    <source>
        <dbReference type="Proteomes" id="UP000179807"/>
    </source>
</evidence>
<dbReference type="EMBL" id="MLAK01000567">
    <property type="protein sequence ID" value="OHT12292.1"/>
    <property type="molecule type" value="Genomic_DNA"/>
</dbReference>
<keyword evidence="1" id="KW-0175">Coiled coil</keyword>